<feature type="transmembrane region" description="Helical" evidence="1">
    <location>
        <begin position="211"/>
        <end position="230"/>
    </location>
</feature>
<comment type="caution">
    <text evidence="2">The sequence shown here is derived from an EMBL/GenBank/DDBJ whole genome shotgun (WGS) entry which is preliminary data.</text>
</comment>
<dbReference type="AlphaFoldDB" id="A0A139QW21"/>
<gene>
    <name evidence="2" type="ORF">SGADD03_01393</name>
</gene>
<dbReference type="PATRIC" id="fig|315405.12.peg.1633"/>
<keyword evidence="1" id="KW-0472">Membrane</keyword>
<feature type="transmembrane region" description="Helical" evidence="1">
    <location>
        <begin position="82"/>
        <end position="100"/>
    </location>
</feature>
<feature type="transmembrane region" description="Helical" evidence="1">
    <location>
        <begin position="268"/>
        <end position="292"/>
    </location>
</feature>
<feature type="transmembrane region" description="Helical" evidence="1">
    <location>
        <begin position="545"/>
        <end position="567"/>
    </location>
</feature>
<evidence type="ECO:0000256" key="1">
    <source>
        <dbReference type="SAM" id="Phobius"/>
    </source>
</evidence>
<feature type="transmembrane region" description="Helical" evidence="1">
    <location>
        <begin position="588"/>
        <end position="608"/>
    </location>
</feature>
<feature type="transmembrane region" description="Helical" evidence="1">
    <location>
        <begin position="20"/>
        <end position="39"/>
    </location>
</feature>
<dbReference type="Proteomes" id="UP000071927">
    <property type="component" value="Unassembled WGS sequence"/>
</dbReference>
<name>A0A139QW21_9STRE</name>
<feature type="transmembrane region" description="Helical" evidence="1">
    <location>
        <begin position="107"/>
        <end position="127"/>
    </location>
</feature>
<organism evidence="2 3">
    <name type="scientific">Streptococcus gallolyticus</name>
    <dbReference type="NCBI Taxonomy" id="315405"/>
    <lineage>
        <taxon>Bacteria</taxon>
        <taxon>Bacillati</taxon>
        <taxon>Bacillota</taxon>
        <taxon>Bacilli</taxon>
        <taxon>Lactobacillales</taxon>
        <taxon>Streptococcaceae</taxon>
        <taxon>Streptococcus</taxon>
    </lineage>
</organism>
<keyword evidence="1" id="KW-1133">Transmembrane helix</keyword>
<sequence length="627" mass="72829">MKNKLLSKLISEWYKKNLEIVVAPIFIGMNYILLYLSSAYHFHSEHTVIEIIYLGILLINTISLIFQLTLSSNMYRENYDDIAFFNVYNLDKLGLLILLIRKRFFLFLLEVAVGCIWGFIYLKSALLLFNKLIEDGIWIKNVENENILFHVIIIQCFILCLTILYDAKHIFVAENNFSKKNIKSKYRAFFAFILILISEVLFVFIKANFLSLLLLVIALFGLATGLYYFFRDFIPVFVNYLLTKLRFVNSKIFLLLTRFKSICLKNSFNLLVIVFLGSFWLITVTLAFSFYADKGNVTQSGSELDTVIVDSNVSREMLKVLAKDYQVDIGKVYSTKLSLPELAVINNGVLSSKTSSLLATNYLSIISLKDYNKLYQSNLLLKENEVYVYAPFNNIDITQLELQNKKYVVRRIEKFKLSFNYNHALNQTIFVVTNDVRLLKKNQISVVGFNILGSQSRNYDFSTALQDSGKYANENYTSKILSYSILKKFFGSILFVGICISFVLFLVLGTFLNTNKYFSFDKIEKDVVSMLKCDFLPNDIKFLLYISYSLVFWMVIFLIYFNSMTILNAMRNIITMFSFYDIQLLNHLFNNFFIAFITIASLIFLISIKSYSSKVNCSIYDYANNYY</sequence>
<feature type="transmembrane region" description="Helical" evidence="1">
    <location>
        <begin position="147"/>
        <end position="165"/>
    </location>
</feature>
<dbReference type="EMBL" id="LQXV01000245">
    <property type="protein sequence ID" value="KXU06684.1"/>
    <property type="molecule type" value="Genomic_DNA"/>
</dbReference>
<proteinExistence type="predicted"/>
<protein>
    <submittedName>
        <fullName evidence="2">Uncharacterized protein</fullName>
    </submittedName>
</protein>
<feature type="transmembrane region" description="Helical" evidence="1">
    <location>
        <begin position="51"/>
        <end position="70"/>
    </location>
</feature>
<feature type="transmembrane region" description="Helical" evidence="1">
    <location>
        <begin position="237"/>
        <end position="256"/>
    </location>
</feature>
<keyword evidence="1" id="KW-0812">Transmembrane</keyword>
<dbReference type="RefSeq" id="WP_061460044.1">
    <property type="nucleotide sequence ID" value="NZ_KQ970573.1"/>
</dbReference>
<feature type="transmembrane region" description="Helical" evidence="1">
    <location>
        <begin position="489"/>
        <end position="512"/>
    </location>
</feature>
<accession>A0A139QW21</accession>
<evidence type="ECO:0000313" key="2">
    <source>
        <dbReference type="EMBL" id="KXU06684.1"/>
    </source>
</evidence>
<reference evidence="2 3" key="1">
    <citation type="submission" date="2016-01" db="EMBL/GenBank/DDBJ databases">
        <title>Highly variable Streptococcus oralis are common among viridans streptococci isolated from primates.</title>
        <authorList>
            <person name="Denapaite D."/>
            <person name="Rieger M."/>
            <person name="Koendgen S."/>
            <person name="Brueckner R."/>
            <person name="Ochigava I."/>
            <person name="Kappeler P."/>
            <person name="Maetz-Rensing K."/>
            <person name="Leendertz F."/>
            <person name="Hakenbeck R."/>
        </authorList>
    </citation>
    <scope>NUCLEOTIDE SEQUENCE [LARGE SCALE GENOMIC DNA]</scope>
    <source>
        <strain evidence="2 3">DD03</strain>
    </source>
</reference>
<feature type="transmembrane region" description="Helical" evidence="1">
    <location>
        <begin position="186"/>
        <end position="205"/>
    </location>
</feature>
<evidence type="ECO:0000313" key="3">
    <source>
        <dbReference type="Proteomes" id="UP000071927"/>
    </source>
</evidence>